<proteinExistence type="predicted"/>
<dbReference type="PRINTS" id="PR00778">
    <property type="entry name" value="HTHARSR"/>
</dbReference>
<dbReference type="InterPro" id="IPR036388">
    <property type="entry name" value="WH-like_DNA-bd_sf"/>
</dbReference>
<dbReference type="PROSITE" id="PS50987">
    <property type="entry name" value="HTH_ARSR_2"/>
    <property type="match status" value="1"/>
</dbReference>
<dbReference type="OrthoDB" id="4471357at2"/>
<dbReference type="EMBL" id="FMYH01000001">
    <property type="protein sequence ID" value="SDB89724.1"/>
    <property type="molecule type" value="Genomic_DNA"/>
</dbReference>
<dbReference type="RefSeq" id="WP_093180903.1">
    <property type="nucleotide sequence ID" value="NZ_FMYH01000001.1"/>
</dbReference>
<dbReference type="SMART" id="SM00418">
    <property type="entry name" value="HTH_ARSR"/>
    <property type="match status" value="1"/>
</dbReference>
<dbReference type="InterPro" id="IPR036390">
    <property type="entry name" value="WH_DNA-bd_sf"/>
</dbReference>
<sequence>MSDDRDPQIELGRVLAALADGSRRLIVVDLSRDASDAEHACGSFDLPLAKATKTHHFKVLRDAGVISQRNHGNGSAVRLRRVEVEQALPGLLAAVVAAEDRARDDAAV</sequence>
<evidence type="ECO:0000313" key="2">
    <source>
        <dbReference type="EMBL" id="SDB89724.1"/>
    </source>
</evidence>
<feature type="domain" description="HTH arsR-type" evidence="1">
    <location>
        <begin position="3"/>
        <end position="99"/>
    </location>
</feature>
<evidence type="ECO:0000259" key="1">
    <source>
        <dbReference type="PROSITE" id="PS50987"/>
    </source>
</evidence>
<keyword evidence="3" id="KW-1185">Reference proteome</keyword>
<protein>
    <submittedName>
        <fullName evidence="2">Transcriptional regulator, ArsR family</fullName>
    </submittedName>
</protein>
<name>A0A1G6H6B9_9MICO</name>
<accession>A0A1G6H6B9</accession>
<dbReference type="GO" id="GO:0003700">
    <property type="term" value="F:DNA-binding transcription factor activity"/>
    <property type="evidence" value="ECO:0007669"/>
    <property type="project" value="InterPro"/>
</dbReference>
<dbReference type="InterPro" id="IPR001845">
    <property type="entry name" value="HTH_ArsR_DNA-bd_dom"/>
</dbReference>
<organism evidence="2 3">
    <name type="scientific">Sanguibacter gelidistatuariae</name>
    <dbReference type="NCBI Taxonomy" id="1814289"/>
    <lineage>
        <taxon>Bacteria</taxon>
        <taxon>Bacillati</taxon>
        <taxon>Actinomycetota</taxon>
        <taxon>Actinomycetes</taxon>
        <taxon>Micrococcales</taxon>
        <taxon>Sanguibacteraceae</taxon>
        <taxon>Sanguibacter</taxon>
    </lineage>
</organism>
<evidence type="ECO:0000313" key="3">
    <source>
        <dbReference type="Proteomes" id="UP000199039"/>
    </source>
</evidence>
<gene>
    <name evidence="2" type="ORF">SAMN05216410_0773</name>
</gene>
<dbReference type="AlphaFoldDB" id="A0A1G6H6B9"/>
<dbReference type="SUPFAM" id="SSF46785">
    <property type="entry name" value="Winged helix' DNA-binding domain"/>
    <property type="match status" value="1"/>
</dbReference>
<reference evidence="2 3" key="1">
    <citation type="submission" date="2016-09" db="EMBL/GenBank/DDBJ databases">
        <authorList>
            <person name="Capua I."/>
            <person name="De Benedictis P."/>
            <person name="Joannis T."/>
            <person name="Lombin L.H."/>
            <person name="Cattoli G."/>
        </authorList>
    </citation>
    <scope>NUCLEOTIDE SEQUENCE [LARGE SCALE GENOMIC DNA]</scope>
    <source>
        <strain evidence="2 3">ISLP-3</strain>
    </source>
</reference>
<dbReference type="Proteomes" id="UP000199039">
    <property type="component" value="Unassembled WGS sequence"/>
</dbReference>
<dbReference type="Gene3D" id="1.10.10.10">
    <property type="entry name" value="Winged helix-like DNA-binding domain superfamily/Winged helix DNA-binding domain"/>
    <property type="match status" value="1"/>
</dbReference>